<dbReference type="AlphaFoldDB" id="A0A1S3B052"/>
<protein>
    <recommendedName>
        <fullName evidence="5">Phospholipase A1</fullName>
        <ecNumber evidence="5">3.1.1.-</ecNumber>
    </recommendedName>
</protein>
<dbReference type="SMR" id="A0A1S3B052"/>
<evidence type="ECO:0000256" key="4">
    <source>
        <dbReference type="ARBA" id="ARBA00023098"/>
    </source>
</evidence>
<reference evidence="9" key="2">
    <citation type="submission" date="2025-04" db="UniProtKB">
        <authorList>
            <consortium name="RefSeq"/>
        </authorList>
    </citation>
    <scope>IDENTIFICATION</scope>
</reference>
<name>A0A1S3B052_CUCME</name>
<proteinExistence type="inferred from homology"/>
<dbReference type="PANTHER" id="PTHR31828">
    <property type="entry name" value="PHOSPHOLIPASE A1-IIGAMMA"/>
    <property type="match status" value="1"/>
</dbReference>
<feature type="domain" description="Fungal lipase-type" evidence="6">
    <location>
        <begin position="178"/>
        <end position="335"/>
    </location>
</feature>
<organism evidence="8 9">
    <name type="scientific">Cucumis melo</name>
    <name type="common">Muskmelon</name>
    <dbReference type="NCBI Taxonomy" id="3656"/>
    <lineage>
        <taxon>Eukaryota</taxon>
        <taxon>Viridiplantae</taxon>
        <taxon>Streptophyta</taxon>
        <taxon>Embryophyta</taxon>
        <taxon>Tracheophyta</taxon>
        <taxon>Spermatophyta</taxon>
        <taxon>Magnoliopsida</taxon>
        <taxon>eudicotyledons</taxon>
        <taxon>Gunneridae</taxon>
        <taxon>Pentapetalae</taxon>
        <taxon>rosids</taxon>
        <taxon>fabids</taxon>
        <taxon>Cucurbitales</taxon>
        <taxon>Cucurbitaceae</taxon>
        <taxon>Benincaseae</taxon>
        <taxon>Cucumis</taxon>
    </lineage>
</organism>
<dbReference type="Proteomes" id="UP001652600">
    <property type="component" value="Chromosome 8"/>
</dbReference>
<dbReference type="FunFam" id="3.40.50.1820:FF:000065">
    <property type="entry name" value="Phospholipase A1-II 3"/>
    <property type="match status" value="1"/>
</dbReference>
<dbReference type="eggNOG" id="KOG4569">
    <property type="taxonomic scope" value="Eukaryota"/>
</dbReference>
<evidence type="ECO:0000256" key="3">
    <source>
        <dbReference type="ARBA" id="ARBA00022963"/>
    </source>
</evidence>
<evidence type="ECO:0000256" key="5">
    <source>
        <dbReference type="RuleBase" id="RU367093"/>
    </source>
</evidence>
<dbReference type="PANTHER" id="PTHR31828:SF1">
    <property type="entry name" value="PHOSPHOLIPASE A1-IIGAMMA"/>
    <property type="match status" value="1"/>
</dbReference>
<dbReference type="InterPro" id="IPR002921">
    <property type="entry name" value="Fungal_lipase-type"/>
</dbReference>
<evidence type="ECO:0000259" key="6">
    <source>
        <dbReference type="Pfam" id="PF01764"/>
    </source>
</evidence>
<keyword evidence="8" id="KW-1185">Reference proteome</keyword>
<dbReference type="KEGG" id="cmo:103484459"/>
<dbReference type="InterPro" id="IPR033556">
    <property type="entry name" value="PLA"/>
</dbReference>
<dbReference type="CDD" id="cd00519">
    <property type="entry name" value="Lipase_3"/>
    <property type="match status" value="1"/>
</dbReference>
<dbReference type="Pfam" id="PF01764">
    <property type="entry name" value="Lipase_3"/>
    <property type="match status" value="1"/>
</dbReference>
<comment type="similarity">
    <text evidence="1 5">Belongs to the AB hydrolase superfamily. Lipase family.</text>
</comment>
<evidence type="ECO:0000256" key="2">
    <source>
        <dbReference type="ARBA" id="ARBA00022801"/>
    </source>
</evidence>
<evidence type="ECO:0000256" key="1">
    <source>
        <dbReference type="ARBA" id="ARBA00010701"/>
    </source>
</evidence>
<accession>A0A1S3B052</accession>
<evidence type="ECO:0000313" key="7">
    <source>
        <dbReference type="EnsemblPlants" id="MELO3C007222.2.1"/>
    </source>
</evidence>
<dbReference type="SUPFAM" id="SSF53474">
    <property type="entry name" value="alpha/beta-Hydrolases"/>
    <property type="match status" value="1"/>
</dbReference>
<dbReference type="OrthoDB" id="438440at2759"/>
<dbReference type="GeneID" id="103484459"/>
<dbReference type="EC" id="3.1.1.-" evidence="5"/>
<keyword evidence="3 5" id="KW-0442">Lipid degradation</keyword>
<keyword evidence="2 5" id="KW-0378">Hydrolase</keyword>
<sequence length="447" mass="50456">MNCNSQIKRAVVGFKCGRKSIRLWKCFGKKKKTTKTAAMDHKTGKSENNWKQLMGSDNWKGLLEPLHIDLRRYLIHYGQMAQATYDTFNTEKVSKFAGSSRYSKQDFFAKIGLGKGKTGPYKYRVTKFLYATSQVQVPDAFIVRSLSREAWSKESNWIGYVAVSTDEGAAELGRRDVVIAWRGTVRSLEWIDDFEFGLVSAPQIFGESSDVKIHQGWYSIYTSDDRRSPFTNNSVRNQVIGEVKRLVEEYKNEEISIVTTGHSLGAALATLNAVDIAANKLNIAAATGQAYPVTSFVFACPRVGDSEFKRAFSEYKDVHVLRVKNAMDVVPNYPMFIGYSEVGEELEIDTRKSKYLKSPGSLSSWHNLEGYLHGVAGTQGKNKGGFRLEIERDIALLNKSLDALKDEYLVPVAWRCLQNKGMVQQTDGSWKLMDHEEDDEFPSLIYS</sequence>
<dbReference type="Gene3D" id="3.40.50.1820">
    <property type="entry name" value="alpha/beta hydrolase"/>
    <property type="match status" value="1"/>
</dbReference>
<evidence type="ECO:0000313" key="8">
    <source>
        <dbReference type="Proteomes" id="UP001652600"/>
    </source>
</evidence>
<dbReference type="GO" id="GO:0005737">
    <property type="term" value="C:cytoplasm"/>
    <property type="evidence" value="ECO:0007669"/>
    <property type="project" value="UniProtKB-ARBA"/>
</dbReference>
<dbReference type="Gramene" id="MELO3C007222.2.1">
    <property type="protein sequence ID" value="MELO3C007222.2.1"/>
    <property type="gene ID" value="MELO3C007222.2"/>
</dbReference>
<dbReference type="RefSeq" id="XP_008439757.1">
    <property type="nucleotide sequence ID" value="XM_008441535.2"/>
</dbReference>
<dbReference type="EnsemblPlants" id="MELO3C007222.2.1">
    <property type="protein sequence ID" value="MELO3C007222.2.1"/>
    <property type="gene ID" value="MELO3C007222.2"/>
</dbReference>
<gene>
    <name evidence="9" type="primary">LOC103484459</name>
    <name evidence="7" type="synonym">103484459</name>
</gene>
<reference evidence="7" key="1">
    <citation type="submission" date="2023-03" db="UniProtKB">
        <authorList>
            <consortium name="EnsemblPlants"/>
        </authorList>
    </citation>
    <scope>IDENTIFICATION</scope>
</reference>
<dbReference type="GO" id="GO:0008970">
    <property type="term" value="F:phospholipase A1 activity"/>
    <property type="evidence" value="ECO:0007669"/>
    <property type="project" value="UniProtKB-UniRule"/>
</dbReference>
<evidence type="ECO:0000313" key="9">
    <source>
        <dbReference type="RefSeq" id="XP_008439757.1"/>
    </source>
</evidence>
<keyword evidence="4 5" id="KW-0443">Lipid metabolism</keyword>
<dbReference type="InterPro" id="IPR029058">
    <property type="entry name" value="AB_hydrolase_fold"/>
</dbReference>
<comment type="function">
    <text evidence="5">Acylhydrolase that catalyzes the hydrolysis of phospholipids at the sn-1 position.</text>
</comment>
<dbReference type="InParanoid" id="A0A1S3B052"/>
<dbReference type="GO" id="GO:0016042">
    <property type="term" value="P:lipid catabolic process"/>
    <property type="evidence" value="ECO:0007669"/>
    <property type="project" value="UniProtKB-UniRule"/>
</dbReference>